<dbReference type="CDD" id="cd06267">
    <property type="entry name" value="PBP1_LacI_sugar_binding-like"/>
    <property type="match status" value="1"/>
</dbReference>
<dbReference type="InterPro" id="IPR010982">
    <property type="entry name" value="Lambda_DNA-bd_dom_sf"/>
</dbReference>
<proteinExistence type="predicted"/>
<protein>
    <submittedName>
        <fullName evidence="6">LacI family transcriptional regulator</fullName>
    </submittedName>
</protein>
<name>A0A7Y7IHW9_9MICC</name>
<keyword evidence="2" id="KW-0805">Transcription regulation</keyword>
<keyword evidence="1" id="KW-0678">Repressor</keyword>
<reference evidence="6 7" key="1">
    <citation type="submission" date="2020-02" db="EMBL/GenBank/DDBJ databases">
        <title>Genome sequence of strain AETb3-4.</title>
        <authorList>
            <person name="Gao J."/>
            <person name="Zhang X."/>
        </authorList>
    </citation>
    <scope>NUCLEOTIDE SEQUENCE [LARGE SCALE GENOMIC DNA]</scope>
    <source>
        <strain evidence="6 7">AETb3-4</strain>
    </source>
</reference>
<sequence>MGTMADVAREAGVSISTVSHVLNETRPVSPDTRQRVLDAMASTRFRRNALATALVTSRTHAIGLSISALQNPYFANLVHAIEKRASARGYSLVMGDSHDDEEVEGTLLGTLLDRRVDGMIIAPAPHSETANLPRVLNAGTPVVLIDRHADVDCDQVAPDNVEPTQLITRHLVGRGHTYIAAVTGLPGIQSTAERIQGFEAAIAAGGPALKSKMVSGNSKAKDAYRAVTRLFGNSASRPTALVVLNNAMTIGSMQALKDLGLRVPGDVALACYDDFEWADVFEPQLTAIEQDVKTMGRTAVDLLVDRIDGKAGPRQVLRTKTIYHHRNSCGCTD</sequence>
<dbReference type="GO" id="GO:0003700">
    <property type="term" value="F:DNA-binding transcription factor activity"/>
    <property type="evidence" value="ECO:0007669"/>
    <property type="project" value="TreeGrafter"/>
</dbReference>
<dbReference type="GO" id="GO:0000976">
    <property type="term" value="F:transcription cis-regulatory region binding"/>
    <property type="evidence" value="ECO:0007669"/>
    <property type="project" value="TreeGrafter"/>
</dbReference>
<dbReference type="PROSITE" id="PS50932">
    <property type="entry name" value="HTH_LACI_2"/>
    <property type="match status" value="1"/>
</dbReference>
<evidence type="ECO:0000256" key="4">
    <source>
        <dbReference type="ARBA" id="ARBA00023163"/>
    </source>
</evidence>
<accession>A0A7Y7IHW9</accession>
<dbReference type="InterPro" id="IPR028082">
    <property type="entry name" value="Peripla_BP_I"/>
</dbReference>
<dbReference type="EMBL" id="JAAMFM010000020">
    <property type="protein sequence ID" value="NVM95779.1"/>
    <property type="molecule type" value="Genomic_DNA"/>
</dbReference>
<gene>
    <name evidence="6" type="ORF">G6034_12825</name>
</gene>
<comment type="caution">
    <text evidence="6">The sequence shown here is derived from an EMBL/GenBank/DDBJ whole genome shotgun (WGS) entry which is preliminary data.</text>
</comment>
<dbReference type="InterPro" id="IPR001761">
    <property type="entry name" value="Peripla_BP/Lac1_sug-bd_dom"/>
</dbReference>
<evidence type="ECO:0000313" key="7">
    <source>
        <dbReference type="Proteomes" id="UP000543556"/>
    </source>
</evidence>
<dbReference type="Gene3D" id="1.10.260.40">
    <property type="entry name" value="lambda repressor-like DNA-binding domains"/>
    <property type="match status" value="1"/>
</dbReference>
<dbReference type="PANTHER" id="PTHR30146">
    <property type="entry name" value="LACI-RELATED TRANSCRIPTIONAL REPRESSOR"/>
    <property type="match status" value="1"/>
</dbReference>
<feature type="domain" description="HTH lacI-type" evidence="5">
    <location>
        <begin position="3"/>
        <end position="56"/>
    </location>
</feature>
<dbReference type="SUPFAM" id="SSF47413">
    <property type="entry name" value="lambda repressor-like DNA-binding domains"/>
    <property type="match status" value="1"/>
</dbReference>
<evidence type="ECO:0000313" key="6">
    <source>
        <dbReference type="EMBL" id="NVM95779.1"/>
    </source>
</evidence>
<dbReference type="Pfam" id="PF00356">
    <property type="entry name" value="LacI"/>
    <property type="match status" value="1"/>
</dbReference>
<dbReference type="Pfam" id="PF00532">
    <property type="entry name" value="Peripla_BP_1"/>
    <property type="match status" value="1"/>
</dbReference>
<dbReference type="SUPFAM" id="SSF53822">
    <property type="entry name" value="Periplasmic binding protein-like I"/>
    <property type="match status" value="1"/>
</dbReference>
<evidence type="ECO:0000256" key="1">
    <source>
        <dbReference type="ARBA" id="ARBA00022491"/>
    </source>
</evidence>
<organism evidence="6 7">
    <name type="scientific">Arthrobacter wenxiniae</name>
    <dbReference type="NCBI Taxonomy" id="2713570"/>
    <lineage>
        <taxon>Bacteria</taxon>
        <taxon>Bacillati</taxon>
        <taxon>Actinomycetota</taxon>
        <taxon>Actinomycetes</taxon>
        <taxon>Micrococcales</taxon>
        <taxon>Micrococcaceae</taxon>
        <taxon>Arthrobacter</taxon>
    </lineage>
</organism>
<dbReference type="CDD" id="cd01392">
    <property type="entry name" value="HTH_LacI"/>
    <property type="match status" value="1"/>
</dbReference>
<keyword evidence="4" id="KW-0804">Transcription</keyword>
<evidence type="ECO:0000256" key="3">
    <source>
        <dbReference type="ARBA" id="ARBA00023125"/>
    </source>
</evidence>
<evidence type="ECO:0000259" key="5">
    <source>
        <dbReference type="PROSITE" id="PS50932"/>
    </source>
</evidence>
<dbReference type="PRINTS" id="PR00036">
    <property type="entry name" value="HTHLACI"/>
</dbReference>
<dbReference type="Proteomes" id="UP000543556">
    <property type="component" value="Unassembled WGS sequence"/>
</dbReference>
<dbReference type="PANTHER" id="PTHR30146:SF148">
    <property type="entry name" value="HTH-TYPE TRANSCRIPTIONAL REPRESSOR PURR-RELATED"/>
    <property type="match status" value="1"/>
</dbReference>
<dbReference type="AlphaFoldDB" id="A0A7Y7IHW9"/>
<dbReference type="InterPro" id="IPR000843">
    <property type="entry name" value="HTH_LacI"/>
</dbReference>
<dbReference type="Gene3D" id="3.40.50.2300">
    <property type="match status" value="2"/>
</dbReference>
<evidence type="ECO:0000256" key="2">
    <source>
        <dbReference type="ARBA" id="ARBA00023015"/>
    </source>
</evidence>
<dbReference type="PROSITE" id="PS00356">
    <property type="entry name" value="HTH_LACI_1"/>
    <property type="match status" value="1"/>
</dbReference>
<keyword evidence="7" id="KW-1185">Reference proteome</keyword>
<keyword evidence="3" id="KW-0238">DNA-binding</keyword>
<dbReference type="SMART" id="SM00354">
    <property type="entry name" value="HTH_LACI"/>
    <property type="match status" value="1"/>
</dbReference>